<accession>A0A0E9RQC1</accession>
<reference evidence="1" key="2">
    <citation type="journal article" date="2015" name="Fish Shellfish Immunol.">
        <title>Early steps in the European eel (Anguilla anguilla)-Vibrio vulnificus interaction in the gills: Role of the RtxA13 toxin.</title>
        <authorList>
            <person name="Callol A."/>
            <person name="Pajuelo D."/>
            <person name="Ebbesson L."/>
            <person name="Teles M."/>
            <person name="MacKenzie S."/>
            <person name="Amaro C."/>
        </authorList>
    </citation>
    <scope>NUCLEOTIDE SEQUENCE</scope>
</reference>
<name>A0A0E9RQC1_ANGAN</name>
<reference evidence="1" key="1">
    <citation type="submission" date="2014-11" db="EMBL/GenBank/DDBJ databases">
        <authorList>
            <person name="Amaro Gonzalez C."/>
        </authorList>
    </citation>
    <scope>NUCLEOTIDE SEQUENCE</scope>
</reference>
<dbReference type="EMBL" id="GBXM01077967">
    <property type="protein sequence ID" value="JAH30610.1"/>
    <property type="molecule type" value="Transcribed_RNA"/>
</dbReference>
<sequence length="25" mass="3198">MYFWVTMLTLCVKFFYDLHFSMNFI</sequence>
<proteinExistence type="predicted"/>
<protein>
    <submittedName>
        <fullName evidence="1">Uncharacterized protein</fullName>
    </submittedName>
</protein>
<dbReference type="AlphaFoldDB" id="A0A0E9RQC1"/>
<evidence type="ECO:0000313" key="1">
    <source>
        <dbReference type="EMBL" id="JAH30610.1"/>
    </source>
</evidence>
<organism evidence="1">
    <name type="scientific">Anguilla anguilla</name>
    <name type="common">European freshwater eel</name>
    <name type="synonym">Muraena anguilla</name>
    <dbReference type="NCBI Taxonomy" id="7936"/>
    <lineage>
        <taxon>Eukaryota</taxon>
        <taxon>Metazoa</taxon>
        <taxon>Chordata</taxon>
        <taxon>Craniata</taxon>
        <taxon>Vertebrata</taxon>
        <taxon>Euteleostomi</taxon>
        <taxon>Actinopterygii</taxon>
        <taxon>Neopterygii</taxon>
        <taxon>Teleostei</taxon>
        <taxon>Anguilliformes</taxon>
        <taxon>Anguillidae</taxon>
        <taxon>Anguilla</taxon>
    </lineage>
</organism>